<dbReference type="Gene3D" id="3.40.718.10">
    <property type="entry name" value="Isopropylmalate Dehydrogenase"/>
    <property type="match status" value="1"/>
</dbReference>
<dbReference type="STRING" id="1576369.SAMN05421753_10834"/>
<dbReference type="GO" id="GO:0051287">
    <property type="term" value="F:NAD binding"/>
    <property type="evidence" value="ECO:0007669"/>
    <property type="project" value="InterPro"/>
</dbReference>
<feature type="domain" description="Isopropylmalate dehydrogenase-like" evidence="3">
    <location>
        <begin position="3"/>
        <end position="385"/>
    </location>
</feature>
<sequence>MYNVTLIPGDGIGPEIAEATRRCVDATGVKIDWDVQECGIEVIEKEKQIPDRVFASIKKNGVGLKAPITTPIGKGFRSVNVQLRQELNLFACVRPCKQYKGVRTYFENTPVDLVLIRENTEDLYAGVEFQAGQEKTAQLIKTINEYATGKKIGTAPNQTGISIKPISYEGTRRISSYAFEYAAKQDRKIVSSVCKANIMKFTDGLWYDETRAVALAYGAKFEQPSLAEGVSPDPELVGKVTDLGGKIEYNERLIDNMCMQLVQKPELYDVILTSNLYGDILSDLCAGLVGGLGVAPGANIGTEGAIFEATHGSAPKYKGLNKVNPVALILSGRMMLEHLGEKEAAAKLERAVTAVIAEGKDVTYDMKPDRNDPTAVGTQEMADAIIKKMQAE</sequence>
<keyword evidence="5" id="KW-1185">Reference proteome</keyword>
<evidence type="ECO:0000256" key="1">
    <source>
        <dbReference type="ARBA" id="ARBA00007769"/>
    </source>
</evidence>
<dbReference type="RefSeq" id="WP_092050257.1">
    <property type="nucleotide sequence ID" value="NZ_FOQD01000008.1"/>
</dbReference>
<dbReference type="SUPFAM" id="SSF53659">
    <property type="entry name" value="Isocitrate/Isopropylmalate dehydrogenase-like"/>
    <property type="match status" value="1"/>
</dbReference>
<dbReference type="AlphaFoldDB" id="A0A1I3HF73"/>
<protein>
    <submittedName>
        <fullName evidence="4">Isocitrate dehydrogenase (NAD+)</fullName>
    </submittedName>
</protein>
<dbReference type="GO" id="GO:0006102">
    <property type="term" value="P:isocitrate metabolic process"/>
    <property type="evidence" value="ECO:0007669"/>
    <property type="project" value="TreeGrafter"/>
</dbReference>
<accession>A0A1I3HF73</accession>
<comment type="similarity">
    <text evidence="1">Belongs to the isocitrate and isopropylmalate dehydrogenases family.</text>
</comment>
<dbReference type="PROSITE" id="PS00470">
    <property type="entry name" value="IDH_IMDH"/>
    <property type="match status" value="1"/>
</dbReference>
<dbReference type="InterPro" id="IPR024084">
    <property type="entry name" value="IsoPropMal-DH-like_dom"/>
</dbReference>
<dbReference type="PANTHER" id="PTHR11835:SF34">
    <property type="entry name" value="ISOCITRATE DEHYDROGENASE [NAD] SUBUNIT ALPHA, MITOCHONDRIAL"/>
    <property type="match status" value="1"/>
</dbReference>
<dbReference type="PANTHER" id="PTHR11835">
    <property type="entry name" value="DECARBOXYLATING DEHYDROGENASES-ISOCITRATE, ISOPROPYLMALATE, TARTRATE"/>
    <property type="match status" value="1"/>
</dbReference>
<dbReference type="GO" id="GO:0006099">
    <property type="term" value="P:tricarboxylic acid cycle"/>
    <property type="evidence" value="ECO:0007669"/>
    <property type="project" value="TreeGrafter"/>
</dbReference>
<proteinExistence type="inferred from homology"/>
<gene>
    <name evidence="4" type="ORF">SAMN05421753_10834</name>
</gene>
<organism evidence="4 5">
    <name type="scientific">Planctomicrobium piriforme</name>
    <dbReference type="NCBI Taxonomy" id="1576369"/>
    <lineage>
        <taxon>Bacteria</taxon>
        <taxon>Pseudomonadati</taxon>
        <taxon>Planctomycetota</taxon>
        <taxon>Planctomycetia</taxon>
        <taxon>Planctomycetales</taxon>
        <taxon>Planctomycetaceae</taxon>
        <taxon>Planctomicrobium</taxon>
    </lineage>
</organism>
<dbReference type="GO" id="GO:0004449">
    <property type="term" value="F:isocitrate dehydrogenase (NAD+) activity"/>
    <property type="evidence" value="ECO:0007669"/>
    <property type="project" value="TreeGrafter"/>
</dbReference>
<dbReference type="OrthoDB" id="9806254at2"/>
<evidence type="ECO:0000313" key="5">
    <source>
        <dbReference type="Proteomes" id="UP000199518"/>
    </source>
</evidence>
<evidence type="ECO:0000256" key="2">
    <source>
        <dbReference type="ARBA" id="ARBA00023002"/>
    </source>
</evidence>
<name>A0A1I3HF73_9PLAN</name>
<dbReference type="Pfam" id="PF00180">
    <property type="entry name" value="Iso_dh"/>
    <property type="match status" value="1"/>
</dbReference>
<evidence type="ECO:0000313" key="4">
    <source>
        <dbReference type="EMBL" id="SFI34259.1"/>
    </source>
</evidence>
<reference evidence="5" key="1">
    <citation type="submission" date="2016-10" db="EMBL/GenBank/DDBJ databases">
        <authorList>
            <person name="Varghese N."/>
            <person name="Submissions S."/>
        </authorList>
    </citation>
    <scope>NUCLEOTIDE SEQUENCE [LARGE SCALE GENOMIC DNA]</scope>
    <source>
        <strain evidence="5">DSM 26348</strain>
    </source>
</reference>
<dbReference type="Proteomes" id="UP000199518">
    <property type="component" value="Unassembled WGS sequence"/>
</dbReference>
<evidence type="ECO:0000259" key="3">
    <source>
        <dbReference type="SMART" id="SM01329"/>
    </source>
</evidence>
<dbReference type="GO" id="GO:0000287">
    <property type="term" value="F:magnesium ion binding"/>
    <property type="evidence" value="ECO:0007669"/>
    <property type="project" value="InterPro"/>
</dbReference>
<dbReference type="InterPro" id="IPR019818">
    <property type="entry name" value="IsoCit/isopropylmalate_DH_CS"/>
</dbReference>
<keyword evidence="2" id="KW-0560">Oxidoreductase</keyword>
<dbReference type="SMART" id="SM01329">
    <property type="entry name" value="Iso_dh"/>
    <property type="match status" value="1"/>
</dbReference>
<dbReference type="EMBL" id="FOQD01000008">
    <property type="protein sequence ID" value="SFI34259.1"/>
    <property type="molecule type" value="Genomic_DNA"/>
</dbReference>